<accession>A0A5A7QPD1</accession>
<sequence length="110" mass="11484">MKPAAERRDGCGGLVLARGGSRPRFRWHVLVDDGCPRTVGWCCDVSRLGGGSGYGSPVIGTRLLLRAFMGVQWLAAGCDCSGGGRTDHGWLSMAGYASLGGVPFELSEPG</sequence>
<name>A0A5A7QPD1_STRAF</name>
<gene>
    <name evidence="1" type="ORF">STAS_24358</name>
</gene>
<evidence type="ECO:0000313" key="1">
    <source>
        <dbReference type="EMBL" id="GER47265.1"/>
    </source>
</evidence>
<dbReference type="EMBL" id="BKCP01007804">
    <property type="protein sequence ID" value="GER47265.1"/>
    <property type="molecule type" value="Genomic_DNA"/>
</dbReference>
<protein>
    <submittedName>
        <fullName evidence="1">Transducin family protein / WD-40 repeat family protein</fullName>
    </submittedName>
</protein>
<keyword evidence="2" id="KW-1185">Reference proteome</keyword>
<reference evidence="2" key="1">
    <citation type="journal article" date="2019" name="Curr. Biol.">
        <title>Genome Sequence of Striga asiatica Provides Insight into the Evolution of Plant Parasitism.</title>
        <authorList>
            <person name="Yoshida S."/>
            <person name="Kim S."/>
            <person name="Wafula E.K."/>
            <person name="Tanskanen J."/>
            <person name="Kim Y.M."/>
            <person name="Honaas L."/>
            <person name="Yang Z."/>
            <person name="Spallek T."/>
            <person name="Conn C.E."/>
            <person name="Ichihashi Y."/>
            <person name="Cheong K."/>
            <person name="Cui S."/>
            <person name="Der J.P."/>
            <person name="Gundlach H."/>
            <person name="Jiao Y."/>
            <person name="Hori C."/>
            <person name="Ishida J.K."/>
            <person name="Kasahara H."/>
            <person name="Kiba T."/>
            <person name="Kim M.S."/>
            <person name="Koo N."/>
            <person name="Laohavisit A."/>
            <person name="Lee Y.H."/>
            <person name="Lumba S."/>
            <person name="McCourt P."/>
            <person name="Mortimer J.C."/>
            <person name="Mutuku J.M."/>
            <person name="Nomura T."/>
            <person name="Sasaki-Sekimoto Y."/>
            <person name="Seto Y."/>
            <person name="Wang Y."/>
            <person name="Wakatake T."/>
            <person name="Sakakibara H."/>
            <person name="Demura T."/>
            <person name="Yamaguchi S."/>
            <person name="Yoneyama K."/>
            <person name="Manabe R.I."/>
            <person name="Nelson D.C."/>
            <person name="Schulman A.H."/>
            <person name="Timko M.P."/>
            <person name="dePamphilis C.W."/>
            <person name="Choi D."/>
            <person name="Shirasu K."/>
        </authorList>
    </citation>
    <scope>NUCLEOTIDE SEQUENCE [LARGE SCALE GENOMIC DNA]</scope>
    <source>
        <strain evidence="2">cv. UVA1</strain>
    </source>
</reference>
<comment type="caution">
    <text evidence="1">The sequence shown here is derived from an EMBL/GenBank/DDBJ whole genome shotgun (WGS) entry which is preliminary data.</text>
</comment>
<dbReference type="AlphaFoldDB" id="A0A5A7QPD1"/>
<proteinExistence type="predicted"/>
<organism evidence="1 2">
    <name type="scientific">Striga asiatica</name>
    <name type="common">Asiatic witchweed</name>
    <name type="synonym">Buchnera asiatica</name>
    <dbReference type="NCBI Taxonomy" id="4170"/>
    <lineage>
        <taxon>Eukaryota</taxon>
        <taxon>Viridiplantae</taxon>
        <taxon>Streptophyta</taxon>
        <taxon>Embryophyta</taxon>
        <taxon>Tracheophyta</taxon>
        <taxon>Spermatophyta</taxon>
        <taxon>Magnoliopsida</taxon>
        <taxon>eudicotyledons</taxon>
        <taxon>Gunneridae</taxon>
        <taxon>Pentapetalae</taxon>
        <taxon>asterids</taxon>
        <taxon>lamiids</taxon>
        <taxon>Lamiales</taxon>
        <taxon>Orobanchaceae</taxon>
        <taxon>Buchnereae</taxon>
        <taxon>Striga</taxon>
    </lineage>
</organism>
<evidence type="ECO:0000313" key="2">
    <source>
        <dbReference type="Proteomes" id="UP000325081"/>
    </source>
</evidence>
<dbReference type="Proteomes" id="UP000325081">
    <property type="component" value="Unassembled WGS sequence"/>
</dbReference>